<dbReference type="PROSITE" id="PS00518">
    <property type="entry name" value="ZF_RING_1"/>
    <property type="match status" value="1"/>
</dbReference>
<feature type="repeat" description="ANK" evidence="4">
    <location>
        <begin position="231"/>
        <end position="263"/>
    </location>
</feature>
<dbReference type="Gene3D" id="1.25.40.20">
    <property type="entry name" value="Ankyrin repeat-containing domain"/>
    <property type="match status" value="1"/>
</dbReference>
<dbReference type="SUPFAM" id="SSF57850">
    <property type="entry name" value="RING/U-box"/>
    <property type="match status" value="1"/>
</dbReference>
<gene>
    <name evidence="7" type="ORF">SMAR0320_LOCUS16692</name>
</gene>
<evidence type="ECO:0000256" key="2">
    <source>
        <dbReference type="ARBA" id="ARBA00022771"/>
    </source>
</evidence>
<evidence type="ECO:0000256" key="5">
    <source>
        <dbReference type="PROSITE-ProRule" id="PRU00175"/>
    </source>
</evidence>
<dbReference type="InterPro" id="IPR001841">
    <property type="entry name" value="Znf_RING"/>
</dbReference>
<dbReference type="SMART" id="SM00184">
    <property type="entry name" value="RING"/>
    <property type="match status" value="1"/>
</dbReference>
<dbReference type="InterPro" id="IPR036770">
    <property type="entry name" value="Ankyrin_rpt-contain_sf"/>
</dbReference>
<accession>A0A7S2LWH7</accession>
<dbReference type="Pfam" id="PF13445">
    <property type="entry name" value="zf-RING_UBOX"/>
    <property type="match status" value="1"/>
</dbReference>
<dbReference type="PROSITE" id="PS50088">
    <property type="entry name" value="ANK_REPEAT"/>
    <property type="match status" value="1"/>
</dbReference>
<dbReference type="SUPFAM" id="SSF48403">
    <property type="entry name" value="Ankyrin repeat"/>
    <property type="match status" value="1"/>
</dbReference>
<evidence type="ECO:0000256" key="4">
    <source>
        <dbReference type="PROSITE-ProRule" id="PRU00023"/>
    </source>
</evidence>
<keyword evidence="3" id="KW-0862">Zinc</keyword>
<dbReference type="InterPro" id="IPR013083">
    <property type="entry name" value="Znf_RING/FYVE/PHD"/>
</dbReference>
<keyword evidence="1" id="KW-0479">Metal-binding</keyword>
<dbReference type="GO" id="GO:0008270">
    <property type="term" value="F:zinc ion binding"/>
    <property type="evidence" value="ECO:0007669"/>
    <property type="project" value="UniProtKB-KW"/>
</dbReference>
<evidence type="ECO:0000256" key="3">
    <source>
        <dbReference type="ARBA" id="ARBA00022833"/>
    </source>
</evidence>
<dbReference type="InterPro" id="IPR017907">
    <property type="entry name" value="Znf_RING_CS"/>
</dbReference>
<evidence type="ECO:0000256" key="1">
    <source>
        <dbReference type="ARBA" id="ARBA00022723"/>
    </source>
</evidence>
<keyword evidence="2 5" id="KW-0863">Zinc-finger</keyword>
<reference evidence="7" key="1">
    <citation type="submission" date="2021-01" db="EMBL/GenBank/DDBJ databases">
        <authorList>
            <person name="Corre E."/>
            <person name="Pelletier E."/>
            <person name="Niang G."/>
            <person name="Scheremetjew M."/>
            <person name="Finn R."/>
            <person name="Kale V."/>
            <person name="Holt S."/>
            <person name="Cochrane G."/>
            <person name="Meng A."/>
            <person name="Brown T."/>
            <person name="Cohen L."/>
        </authorList>
    </citation>
    <scope>NUCLEOTIDE SEQUENCE</scope>
    <source>
        <strain evidence="7">SM1012Den-03</strain>
    </source>
</reference>
<organism evidence="7">
    <name type="scientific">Skeletonema marinoi</name>
    <dbReference type="NCBI Taxonomy" id="267567"/>
    <lineage>
        <taxon>Eukaryota</taxon>
        <taxon>Sar</taxon>
        <taxon>Stramenopiles</taxon>
        <taxon>Ochrophyta</taxon>
        <taxon>Bacillariophyta</taxon>
        <taxon>Coscinodiscophyceae</taxon>
        <taxon>Thalassiosirophycidae</taxon>
        <taxon>Thalassiosirales</taxon>
        <taxon>Skeletonemataceae</taxon>
        <taxon>Skeletonema</taxon>
        <taxon>Skeletonema marinoi-dohrnii complex</taxon>
    </lineage>
</organism>
<dbReference type="AlphaFoldDB" id="A0A7S2LWH7"/>
<name>A0A7S2LWH7_9STRA</name>
<sequence>MAVCSQCSQEKARDAFSKVQLRKTDATRRCKQCVEAEGCQEASSTSARQKKIAARQQEEEAEWIKQNKLAEAKKAEWIQQHGMADRYERASLYQPPPPPPPPRPLPEDEKTHVLNIIFKAVNVIQERGVPTGYGMDGFCKPELVARLWEVCNNKYMTWLTLPLLLGFILGERKINEKIHCVHCDSREEPLPILMWACQYKFLKAQYGYSGGDDMIALILAAGADVSVRVSNGCNSLFWAVKYSSPQAVGLLLDAGVSVDDRDSFGQTIWKNATERPDPGIVKVLIERCNKIIPVDKDYIPVSDSYSGGGDLSSRVLYTLPDNMLRVYVAIITYTDNPTKIPISWQAVGAPTVDDMATALVRVLQAGARFSQANVARPDNIDPLAFVTHVDSPGSELIKKVYTKPQLDTARFLHDVICGRQLPSEIMKEVQSVNQSYSPGDTCPICLTDMEPSDNPVTLYCGHKYCLECIKAYGKAKLGGDLTHRFSPIRVGEDGLLRANVRVEGTDKRCPICRRLLCGDLLDQDYNQRYRSLVGMRLGIDRHEAGGNLSGGTKRGPHLLSDKQLQFECKIVIGKSEGRREELLEELLRSMSASSYSGSEVTIGNKTYSLNEKSIQMELNASATIRVSGEDKAVVYHAPKWGPVVVPIQVKGVPILASLSPNSIFTVVPKAVVKSFGLKTKPITSSQFVDLVGDKRVDVAEVVDEFRFFLEDVEICLNNAVVLKTEPSLMRSVQLGVDFFESALWTRCSVRLDDDSFVVSDGGYTTTMFTKDQPDELRYYSRDGKICRVPFIHIRNHSKDAMMPQIVRLPGDLSAQCGECQWCCRYFPCDGMLKYDDDDNNNGISTQEFRYYCDEECKSKGMATRS</sequence>
<feature type="domain" description="RING-type" evidence="6">
    <location>
        <begin position="442"/>
        <end position="513"/>
    </location>
</feature>
<dbReference type="EMBL" id="HBGZ01023492">
    <property type="protein sequence ID" value="CAD9618454.1"/>
    <property type="molecule type" value="Transcribed_RNA"/>
</dbReference>
<dbReference type="Gene3D" id="3.30.40.10">
    <property type="entry name" value="Zinc/RING finger domain, C3HC4 (zinc finger)"/>
    <property type="match status" value="1"/>
</dbReference>
<dbReference type="InterPro" id="IPR002110">
    <property type="entry name" value="Ankyrin_rpt"/>
</dbReference>
<dbReference type="InterPro" id="IPR027370">
    <property type="entry name" value="Znf-RING_euk"/>
</dbReference>
<evidence type="ECO:0000259" key="6">
    <source>
        <dbReference type="PROSITE" id="PS50089"/>
    </source>
</evidence>
<keyword evidence="4" id="KW-0040">ANK repeat</keyword>
<dbReference type="PROSITE" id="PS50089">
    <property type="entry name" value="ZF_RING_2"/>
    <property type="match status" value="1"/>
</dbReference>
<protein>
    <recommendedName>
        <fullName evidence="6">RING-type domain-containing protein</fullName>
    </recommendedName>
</protein>
<proteinExistence type="predicted"/>
<evidence type="ECO:0000313" key="7">
    <source>
        <dbReference type="EMBL" id="CAD9618454.1"/>
    </source>
</evidence>